<evidence type="ECO:0000256" key="6">
    <source>
        <dbReference type="ARBA" id="ARBA00023229"/>
    </source>
</evidence>
<dbReference type="InterPro" id="IPR008949">
    <property type="entry name" value="Isoprenoid_synthase_dom_sf"/>
</dbReference>
<keyword evidence="5" id="KW-0460">Magnesium</keyword>
<dbReference type="OrthoDB" id="9805316at2"/>
<dbReference type="PANTHER" id="PTHR43281">
    <property type="entry name" value="FARNESYL DIPHOSPHATE SYNTHASE"/>
    <property type="match status" value="1"/>
</dbReference>
<comment type="similarity">
    <text evidence="2 7">Belongs to the FPP/GGPP synthase family.</text>
</comment>
<dbReference type="GO" id="GO:0004311">
    <property type="term" value="F:geranylgeranyl diphosphate synthase activity"/>
    <property type="evidence" value="ECO:0007669"/>
    <property type="project" value="UniProtKB-EC"/>
</dbReference>
<evidence type="ECO:0000256" key="5">
    <source>
        <dbReference type="ARBA" id="ARBA00022842"/>
    </source>
</evidence>
<dbReference type="RefSeq" id="WP_013182239.1">
    <property type="nucleotide sequence ID" value="NC_014225.1"/>
</dbReference>
<sequence>MNTVNHDLTSYITLIENKLEALIPSCSGADACLYEAARYALLGGGKRIRPILTLATAKLFNADIEAALVPACAIEMIHTYSVIHDDLPCMDDDDFRRGKPSLHKQFNEALAVLTGDFLLTRAFEVISEDRQLNVEMQIDLIRTIACASGGKGMIGGQVIDISSEGKGLDLKQLQHLHAKKTGALITAAVECGCIVASASDEERQPALQFAQDIGLAFQIVDDLLDITSGVKKRGAEISSDRENNKSTYVALLGIEEARKSADQLFNNAIKSLDQLSQETEFLKELAHFIIKRDH</sequence>
<dbReference type="FunFam" id="1.10.600.10:FF:000001">
    <property type="entry name" value="Geranylgeranyl diphosphate synthase"/>
    <property type="match status" value="1"/>
</dbReference>
<evidence type="ECO:0000313" key="9">
    <source>
        <dbReference type="Proteomes" id="UP000001505"/>
    </source>
</evidence>
<dbReference type="CDD" id="cd00685">
    <property type="entry name" value="Trans_IPPS_HT"/>
    <property type="match status" value="1"/>
</dbReference>
<dbReference type="Pfam" id="PF00348">
    <property type="entry name" value="polyprenyl_synt"/>
    <property type="match status" value="1"/>
</dbReference>
<accession>D6YWL5</accession>
<dbReference type="PROSITE" id="PS00444">
    <property type="entry name" value="POLYPRENYL_SYNTHASE_2"/>
    <property type="match status" value="1"/>
</dbReference>
<keyword evidence="9" id="KW-1185">Reference proteome</keyword>
<dbReference type="HOGENOM" id="CLU_014015_0_1_0"/>
<evidence type="ECO:0000313" key="8">
    <source>
        <dbReference type="EMBL" id="ADI38526.1"/>
    </source>
</evidence>
<dbReference type="STRING" id="716544.wcw_1169"/>
<gene>
    <name evidence="8" type="primary">crtE</name>
    <name evidence="8" type="ordered locus">wcw_1169</name>
</gene>
<dbReference type="EC" id="2.5.1.29" evidence="8"/>
<dbReference type="PROSITE" id="PS00723">
    <property type="entry name" value="POLYPRENYL_SYNTHASE_1"/>
    <property type="match status" value="1"/>
</dbReference>
<dbReference type="InterPro" id="IPR000092">
    <property type="entry name" value="Polyprenyl_synt"/>
</dbReference>
<reference evidence="8 9" key="1">
    <citation type="journal article" date="2010" name="PLoS ONE">
        <title>The Waddlia genome: a window into chlamydial biology.</title>
        <authorList>
            <person name="Bertelli C."/>
            <person name="Collyn F."/>
            <person name="Croxatto A."/>
            <person name="Ruckert C."/>
            <person name="Polkinghorne A."/>
            <person name="Kebbi-Beghdadi C."/>
            <person name="Goesmann A."/>
            <person name="Vaughan L."/>
            <person name="Greub G."/>
        </authorList>
    </citation>
    <scope>NUCLEOTIDE SEQUENCE [LARGE SCALE GENOMIC DNA]</scope>
    <source>
        <strain evidence="9">ATCC VR-1470 / WSU 86-1044</strain>
    </source>
</reference>
<evidence type="ECO:0000256" key="7">
    <source>
        <dbReference type="RuleBase" id="RU004466"/>
    </source>
</evidence>
<dbReference type="KEGG" id="wch:wcw_1169"/>
<organism evidence="8 9">
    <name type="scientific">Waddlia chondrophila (strain ATCC VR-1470 / WSU 86-1044)</name>
    <dbReference type="NCBI Taxonomy" id="716544"/>
    <lineage>
        <taxon>Bacteria</taxon>
        <taxon>Pseudomonadati</taxon>
        <taxon>Chlamydiota</taxon>
        <taxon>Chlamydiia</taxon>
        <taxon>Parachlamydiales</taxon>
        <taxon>Waddliaceae</taxon>
        <taxon>Waddlia</taxon>
    </lineage>
</organism>
<dbReference type="PANTHER" id="PTHR43281:SF1">
    <property type="entry name" value="FARNESYL DIPHOSPHATE SYNTHASE"/>
    <property type="match status" value="1"/>
</dbReference>
<keyword evidence="4" id="KW-0479">Metal-binding</keyword>
<comment type="cofactor">
    <cofactor evidence="1">
        <name>Mg(2+)</name>
        <dbReference type="ChEBI" id="CHEBI:18420"/>
    </cofactor>
</comment>
<evidence type="ECO:0000256" key="2">
    <source>
        <dbReference type="ARBA" id="ARBA00006706"/>
    </source>
</evidence>
<evidence type="ECO:0000256" key="3">
    <source>
        <dbReference type="ARBA" id="ARBA00022679"/>
    </source>
</evidence>
<keyword evidence="6" id="KW-0414">Isoprene biosynthesis</keyword>
<dbReference type="InterPro" id="IPR033749">
    <property type="entry name" value="Polyprenyl_synt_CS"/>
</dbReference>
<dbReference type="EMBL" id="CP001928">
    <property type="protein sequence ID" value="ADI38526.1"/>
    <property type="molecule type" value="Genomic_DNA"/>
</dbReference>
<dbReference type="GO" id="GO:0016114">
    <property type="term" value="P:terpenoid biosynthetic process"/>
    <property type="evidence" value="ECO:0007669"/>
    <property type="project" value="UniProtKB-ARBA"/>
</dbReference>
<dbReference type="InterPro" id="IPR053378">
    <property type="entry name" value="Prenyl_diphosphate_synthase"/>
</dbReference>
<dbReference type="AlphaFoldDB" id="D6YWL5"/>
<protein>
    <submittedName>
        <fullName evidence="8">Farnesyltranstransferase</fullName>
        <ecNumber evidence="8">2.5.1.29</ecNumber>
    </submittedName>
</protein>
<evidence type="ECO:0000256" key="4">
    <source>
        <dbReference type="ARBA" id="ARBA00022723"/>
    </source>
</evidence>
<dbReference type="Gene3D" id="1.10.600.10">
    <property type="entry name" value="Farnesyl Diphosphate Synthase"/>
    <property type="match status" value="1"/>
</dbReference>
<dbReference type="SFLD" id="SFLDS00005">
    <property type="entry name" value="Isoprenoid_Synthase_Type_I"/>
    <property type="match status" value="1"/>
</dbReference>
<dbReference type="SFLD" id="SFLDG01017">
    <property type="entry name" value="Polyprenyl_Transferase_Like"/>
    <property type="match status" value="1"/>
</dbReference>
<dbReference type="SUPFAM" id="SSF48576">
    <property type="entry name" value="Terpenoid synthases"/>
    <property type="match status" value="1"/>
</dbReference>
<dbReference type="Proteomes" id="UP000001505">
    <property type="component" value="Chromosome"/>
</dbReference>
<dbReference type="GO" id="GO:0046872">
    <property type="term" value="F:metal ion binding"/>
    <property type="evidence" value="ECO:0007669"/>
    <property type="project" value="UniProtKB-KW"/>
</dbReference>
<keyword evidence="3 7" id="KW-0808">Transferase</keyword>
<name>D6YWL5_WADCW</name>
<dbReference type="GO" id="GO:0005737">
    <property type="term" value="C:cytoplasm"/>
    <property type="evidence" value="ECO:0007669"/>
    <property type="project" value="UniProtKB-ARBA"/>
</dbReference>
<evidence type="ECO:0000256" key="1">
    <source>
        <dbReference type="ARBA" id="ARBA00001946"/>
    </source>
</evidence>
<dbReference type="NCBIfam" id="NF045485">
    <property type="entry name" value="FPPsyn"/>
    <property type="match status" value="1"/>
</dbReference>
<dbReference type="eggNOG" id="COG0142">
    <property type="taxonomic scope" value="Bacteria"/>
</dbReference>
<proteinExistence type="inferred from homology"/>